<dbReference type="EMBL" id="LR796916">
    <property type="protein sequence ID" value="CAB4175495.1"/>
    <property type="molecule type" value="Genomic_DNA"/>
</dbReference>
<feature type="region of interest" description="Disordered" evidence="1">
    <location>
        <begin position="100"/>
        <end position="152"/>
    </location>
</feature>
<evidence type="ECO:0000256" key="1">
    <source>
        <dbReference type="SAM" id="MobiDB-lite"/>
    </source>
</evidence>
<accession>A0A6J5Q234</accession>
<dbReference type="EMBL" id="LR797195">
    <property type="protein sequence ID" value="CAB4193814.1"/>
    <property type="molecule type" value="Genomic_DNA"/>
</dbReference>
<evidence type="ECO:0000313" key="2">
    <source>
        <dbReference type="EMBL" id="CAB4175495.1"/>
    </source>
</evidence>
<feature type="compositionally biased region" description="Acidic residues" evidence="1">
    <location>
        <begin position="108"/>
        <end position="124"/>
    </location>
</feature>
<organism evidence="2">
    <name type="scientific">uncultured Caudovirales phage</name>
    <dbReference type="NCBI Taxonomy" id="2100421"/>
    <lineage>
        <taxon>Viruses</taxon>
        <taxon>Duplodnaviria</taxon>
        <taxon>Heunggongvirae</taxon>
        <taxon>Uroviricota</taxon>
        <taxon>Caudoviricetes</taxon>
        <taxon>Peduoviridae</taxon>
        <taxon>Maltschvirus</taxon>
        <taxon>Maltschvirus maltsch</taxon>
    </lineage>
</organism>
<reference evidence="2" key="1">
    <citation type="submission" date="2020-05" db="EMBL/GenBank/DDBJ databases">
        <authorList>
            <person name="Chiriac C."/>
            <person name="Salcher M."/>
            <person name="Ghai R."/>
            <person name="Kavagutti S V."/>
        </authorList>
    </citation>
    <scope>NUCLEOTIDE SEQUENCE</scope>
</reference>
<name>A0A6J5Q234_9CAUD</name>
<evidence type="ECO:0000313" key="3">
    <source>
        <dbReference type="EMBL" id="CAB4193814.1"/>
    </source>
</evidence>
<protein>
    <submittedName>
        <fullName evidence="2">Uncharacterized protein</fullName>
    </submittedName>
</protein>
<feature type="compositionally biased region" description="Acidic residues" evidence="1">
    <location>
        <begin position="143"/>
        <end position="152"/>
    </location>
</feature>
<proteinExistence type="predicted"/>
<sequence length="152" mass="17308">MRTLKRLYEADDIQQMPMDDQNASLLTMQPPSHAASSAEMMPDINFQDDQEQENDYTQHALPQADVMTLSVQELIDRCNKINPLICMGLQQFIESNREELLDMKTGEAPEEGNELEGDELEGDDINFSKQMEPQAPQFSLDQPETDLEFPQG</sequence>
<feature type="compositionally biased region" description="Polar residues" evidence="1">
    <location>
        <begin position="127"/>
        <end position="142"/>
    </location>
</feature>
<gene>
    <name evidence="3" type="ORF">UFOVP1247_185</name>
    <name evidence="2" type="ORF">UFOVP970_225</name>
</gene>